<dbReference type="SUPFAM" id="SSF53474">
    <property type="entry name" value="alpha/beta-Hydrolases"/>
    <property type="match status" value="2"/>
</dbReference>
<evidence type="ECO:0000256" key="2">
    <source>
        <dbReference type="ARBA" id="ARBA00010036"/>
    </source>
</evidence>
<dbReference type="EC" id="3.4.14.5" evidence="3"/>
<evidence type="ECO:0000259" key="10">
    <source>
        <dbReference type="Pfam" id="PF19520"/>
    </source>
</evidence>
<feature type="domain" description="Peptidase S9 prolyl oligopeptidase catalytic" evidence="8">
    <location>
        <begin position="641"/>
        <end position="755"/>
    </location>
</feature>
<dbReference type="Proteomes" id="UP000694580">
    <property type="component" value="Chromosome 19"/>
</dbReference>
<dbReference type="PANTHER" id="PTHR11731">
    <property type="entry name" value="PROTEASE FAMILY S9B,C DIPEPTIDYL-PEPTIDASE IV-RELATED"/>
    <property type="match status" value="1"/>
</dbReference>
<dbReference type="Gene3D" id="2.140.10.30">
    <property type="entry name" value="Dipeptidylpeptidase IV, N-terminal domain"/>
    <property type="match status" value="1"/>
</dbReference>
<dbReference type="InterPro" id="IPR029058">
    <property type="entry name" value="AB_hydrolase_fold"/>
</dbReference>
<accession>A0AAY4D7K3</accession>
<reference evidence="11" key="2">
    <citation type="submission" date="2025-08" db="UniProtKB">
        <authorList>
            <consortium name="Ensembl"/>
        </authorList>
    </citation>
    <scope>IDENTIFICATION</scope>
</reference>
<keyword evidence="6" id="KW-0378">Hydrolase</keyword>
<keyword evidence="5" id="KW-0645">Protease</keyword>
<reference evidence="11 12" key="1">
    <citation type="submission" date="2020-06" db="EMBL/GenBank/DDBJ databases">
        <authorList>
            <consortium name="Wellcome Sanger Institute Data Sharing"/>
        </authorList>
    </citation>
    <scope>NUCLEOTIDE SEQUENCE [LARGE SCALE GENOMIC DNA]</scope>
</reference>
<keyword evidence="7" id="KW-0720">Serine protease</keyword>
<dbReference type="Gene3D" id="3.40.50.1820">
    <property type="entry name" value="alpha/beta hydrolase"/>
    <property type="match status" value="2"/>
</dbReference>
<comment type="catalytic activity">
    <reaction evidence="1">
        <text>Release of an N-terminal dipeptide, Xaa-Yaa-|-Zaa-, from a polypeptide, preferentially when Yaa is Pro, provided Zaa is neither Pro nor hydroxyproline.</text>
        <dbReference type="EC" id="3.4.14.5"/>
    </reaction>
</comment>
<evidence type="ECO:0000256" key="6">
    <source>
        <dbReference type="ARBA" id="ARBA00022801"/>
    </source>
</evidence>
<dbReference type="GO" id="GO:0004177">
    <property type="term" value="F:aminopeptidase activity"/>
    <property type="evidence" value="ECO:0007669"/>
    <property type="project" value="UniProtKB-KW"/>
</dbReference>
<sequence>PAAAARTQFIDELSDSTEVVEMEDTPFQYFVEKHSWDGLRDIIHSSRKYSGMIINKAPHDFQFVQKHDESGPHSHRLYYLGMPYGSRENSLLYSEIPKKIRKEALLVLSWKQMLDHFQATPHHGVYSREEELLRERKRLGVFGITSYDHHARSGLFLFQASNSLFYCRDGGHNGFIQASPMKPVEIKTQCSGTRMDPKISPGDPSFIAFINNNDLWVSSIETGEERRLTFCHKGLNNVKDDPKSAGVATFVIQEEFDRFTGYWWSPAAPEDADGGRTLQLLYEEVDESDVEVIHVPSPALEERKADVYRYPRTGSKNPQITLKLAEIRTDHLGRIVSTQDKELVLPFTTLFPGVEYIARAGWTQDGKYAWAVLLDRSQQKLQLVLLPPALFITVSEDQTQWQERAEAVPEGVHPYIIYQETTDIWINVHDIFYPFVQTSDDEITFLWVNESKTGFCHLYKITTQLQQGYDFRCPVKEEVALTSGEWEVLARHGSKIWVNEATKLVYFQGTKDTPLEHHLYVVSYDCPGDVVRLTKPGFSHSCSVSQSFDMFVSHYSNVSTPPCVHVYKLVGPESDPLHKEPEFWASMMEAAGCPGDYIPPEIFSFASKSGFDLYGMLYKPHNLIPGRKHPTILFVYGGPQVAIAGAPVTVWMAYDTGYTERYMDVPENNQPGYEAGSVALHVDKLPNEPNRLLILHGFLDENVHFFHTNFLVSQLIRAGKPYQLQIYPNERHSIRCPESGEHYEITLLHFLQQHL</sequence>
<dbReference type="GO" id="GO:0006508">
    <property type="term" value="P:proteolysis"/>
    <property type="evidence" value="ECO:0007669"/>
    <property type="project" value="UniProtKB-KW"/>
</dbReference>
<organism evidence="11 12">
    <name type="scientific">Denticeps clupeoides</name>
    <name type="common">denticle herring</name>
    <dbReference type="NCBI Taxonomy" id="299321"/>
    <lineage>
        <taxon>Eukaryota</taxon>
        <taxon>Metazoa</taxon>
        <taxon>Chordata</taxon>
        <taxon>Craniata</taxon>
        <taxon>Vertebrata</taxon>
        <taxon>Euteleostomi</taxon>
        <taxon>Actinopterygii</taxon>
        <taxon>Neopterygii</taxon>
        <taxon>Teleostei</taxon>
        <taxon>Clupei</taxon>
        <taxon>Clupeiformes</taxon>
        <taxon>Denticipitoidei</taxon>
        <taxon>Denticipitidae</taxon>
        <taxon>Denticeps</taxon>
    </lineage>
</organism>
<dbReference type="PANTHER" id="PTHR11731:SF193">
    <property type="entry name" value="DIPEPTIDYL PEPTIDASE 9"/>
    <property type="match status" value="1"/>
</dbReference>
<proteinExistence type="inferred from homology"/>
<feature type="domain" description="Dipeptidyl peptidase 8 /9 ,N-terminal" evidence="10">
    <location>
        <begin position="12"/>
        <end position="140"/>
    </location>
</feature>
<dbReference type="FunFam" id="2.140.10.30:FF:000002">
    <property type="entry name" value="Dipeptidyl peptidase 8-like isoform"/>
    <property type="match status" value="1"/>
</dbReference>
<dbReference type="Pfam" id="PF19520">
    <property type="entry name" value="Dpp_8_9_N"/>
    <property type="match status" value="1"/>
</dbReference>
<reference evidence="11" key="3">
    <citation type="submission" date="2025-09" db="UniProtKB">
        <authorList>
            <consortium name="Ensembl"/>
        </authorList>
    </citation>
    <scope>IDENTIFICATION</scope>
</reference>
<protein>
    <recommendedName>
        <fullName evidence="3">dipeptidyl-peptidase IV</fullName>
        <ecNumber evidence="3">3.4.14.5</ecNumber>
    </recommendedName>
</protein>
<dbReference type="GeneTree" id="ENSGT00940000158174"/>
<dbReference type="InterPro" id="IPR002469">
    <property type="entry name" value="Peptidase_S9B_N"/>
</dbReference>
<gene>
    <name evidence="11" type="primary">DPP9</name>
</gene>
<name>A0AAY4D7K3_9TELE</name>
<dbReference type="SUPFAM" id="SSF82171">
    <property type="entry name" value="DPP6 N-terminal domain-like"/>
    <property type="match status" value="1"/>
</dbReference>
<evidence type="ECO:0000313" key="11">
    <source>
        <dbReference type="Ensembl" id="ENSDCDP00010041535.1"/>
    </source>
</evidence>
<evidence type="ECO:0000256" key="7">
    <source>
        <dbReference type="ARBA" id="ARBA00022825"/>
    </source>
</evidence>
<dbReference type="GO" id="GO:0008236">
    <property type="term" value="F:serine-type peptidase activity"/>
    <property type="evidence" value="ECO:0007669"/>
    <property type="project" value="UniProtKB-KW"/>
</dbReference>
<evidence type="ECO:0000259" key="8">
    <source>
        <dbReference type="Pfam" id="PF00326"/>
    </source>
</evidence>
<evidence type="ECO:0000259" key="9">
    <source>
        <dbReference type="Pfam" id="PF00930"/>
    </source>
</evidence>
<dbReference type="InterPro" id="IPR001375">
    <property type="entry name" value="Peptidase_S9_cat"/>
</dbReference>
<dbReference type="Pfam" id="PF00326">
    <property type="entry name" value="Peptidase_S9"/>
    <property type="match status" value="1"/>
</dbReference>
<evidence type="ECO:0000256" key="4">
    <source>
        <dbReference type="ARBA" id="ARBA00022438"/>
    </source>
</evidence>
<dbReference type="InterPro" id="IPR045785">
    <property type="entry name" value="Dpp_8/9_N"/>
</dbReference>
<dbReference type="AlphaFoldDB" id="A0AAY4D7K3"/>
<keyword evidence="12" id="KW-1185">Reference proteome</keyword>
<dbReference type="InterPro" id="IPR050278">
    <property type="entry name" value="Serine_Prot_S9B/DPPIV"/>
</dbReference>
<evidence type="ECO:0000256" key="5">
    <source>
        <dbReference type="ARBA" id="ARBA00022670"/>
    </source>
</evidence>
<evidence type="ECO:0000256" key="3">
    <source>
        <dbReference type="ARBA" id="ARBA00012062"/>
    </source>
</evidence>
<keyword evidence="4" id="KW-0031">Aminopeptidase</keyword>
<evidence type="ECO:0000256" key="1">
    <source>
        <dbReference type="ARBA" id="ARBA00001257"/>
    </source>
</evidence>
<comment type="similarity">
    <text evidence="2">Belongs to the peptidase S9B family. DPPIV subfamily.</text>
</comment>
<dbReference type="Ensembl" id="ENSDCDT00010051515.1">
    <property type="protein sequence ID" value="ENSDCDP00010041535.1"/>
    <property type="gene ID" value="ENSDCDG00010023851.1"/>
</dbReference>
<feature type="domain" description="Dipeptidylpeptidase IV N-terminal" evidence="9">
    <location>
        <begin position="153"/>
        <end position="562"/>
    </location>
</feature>
<dbReference type="Pfam" id="PF00930">
    <property type="entry name" value="DPPIV_N"/>
    <property type="match status" value="1"/>
</dbReference>
<dbReference type="GO" id="GO:0008239">
    <property type="term" value="F:dipeptidyl-peptidase activity"/>
    <property type="evidence" value="ECO:0007669"/>
    <property type="project" value="UniProtKB-EC"/>
</dbReference>
<evidence type="ECO:0000313" key="12">
    <source>
        <dbReference type="Proteomes" id="UP000694580"/>
    </source>
</evidence>